<accession>A0A7S1UWM5</accession>
<keyword evidence="1" id="KW-0812">Transmembrane</keyword>
<protein>
    <submittedName>
        <fullName evidence="2">Uncharacterized protein</fullName>
    </submittedName>
</protein>
<sequence>MSLEHFVITLGSGLGITYLAYNNDFQAPFALGATTVTLAGLDLVLFKYIISPTWYQWVCNERNGLAVEKFMGAPTDRVLANILKELTGSIALSAWLGCTFRMTSVGEACWICFILYLGSVLPNIHHYMWEGRRTPLLAFSELHQCLRRLVAAAGMVVFANLFDETLNGKQYVPFAFPQISIVAVVIMTVFRFFLGMIWYGPLFGESIWLPAMQEWLGDPTFPSEESNSDIPKLLGAGIVCGLLSTVVLLAVQVQTGWESDARGALSMAGQLFAFFVLPTISVDGWEGKGYAMSFVNYGICLVELCLVLLLGAVFG</sequence>
<dbReference type="InterPro" id="IPR013879">
    <property type="entry name" value="DUF1761"/>
</dbReference>
<feature type="transmembrane region" description="Helical" evidence="1">
    <location>
        <begin position="6"/>
        <end position="22"/>
    </location>
</feature>
<gene>
    <name evidence="2" type="ORF">GOCE00092_LOCUS9770</name>
</gene>
<dbReference type="AlphaFoldDB" id="A0A7S1UWM5"/>
<keyword evidence="1" id="KW-0472">Membrane</keyword>
<evidence type="ECO:0000313" key="2">
    <source>
        <dbReference type="EMBL" id="CAD9280860.1"/>
    </source>
</evidence>
<dbReference type="Pfam" id="PF08570">
    <property type="entry name" value="DUF1761"/>
    <property type="match status" value="1"/>
</dbReference>
<name>A0A7S1UWM5_9STRA</name>
<feature type="transmembrane region" description="Helical" evidence="1">
    <location>
        <begin position="263"/>
        <end position="282"/>
    </location>
</feature>
<feature type="transmembrane region" description="Helical" evidence="1">
    <location>
        <begin position="29"/>
        <end position="50"/>
    </location>
</feature>
<feature type="transmembrane region" description="Helical" evidence="1">
    <location>
        <begin position="233"/>
        <end position="251"/>
    </location>
</feature>
<feature type="transmembrane region" description="Helical" evidence="1">
    <location>
        <begin position="294"/>
        <end position="314"/>
    </location>
</feature>
<reference evidence="2" key="1">
    <citation type="submission" date="2021-01" db="EMBL/GenBank/DDBJ databases">
        <authorList>
            <person name="Corre E."/>
            <person name="Pelletier E."/>
            <person name="Niang G."/>
            <person name="Scheremetjew M."/>
            <person name="Finn R."/>
            <person name="Kale V."/>
            <person name="Holt S."/>
            <person name="Cochrane G."/>
            <person name="Meng A."/>
            <person name="Brown T."/>
            <person name="Cohen L."/>
        </authorList>
    </citation>
    <scope>NUCLEOTIDE SEQUENCE</scope>
    <source>
        <strain evidence="2">CCMP 410</strain>
    </source>
</reference>
<feature type="transmembrane region" description="Helical" evidence="1">
    <location>
        <begin position="105"/>
        <end position="124"/>
    </location>
</feature>
<evidence type="ECO:0000256" key="1">
    <source>
        <dbReference type="SAM" id="Phobius"/>
    </source>
</evidence>
<feature type="transmembrane region" description="Helical" evidence="1">
    <location>
        <begin position="174"/>
        <end position="194"/>
    </location>
</feature>
<organism evidence="2">
    <name type="scientific">Grammatophora oceanica</name>
    <dbReference type="NCBI Taxonomy" id="210454"/>
    <lineage>
        <taxon>Eukaryota</taxon>
        <taxon>Sar</taxon>
        <taxon>Stramenopiles</taxon>
        <taxon>Ochrophyta</taxon>
        <taxon>Bacillariophyta</taxon>
        <taxon>Fragilariophyceae</taxon>
        <taxon>Fragilariophycidae</taxon>
        <taxon>Rhabdonematales</taxon>
        <taxon>Grammatophoraceae</taxon>
        <taxon>Grammatophora</taxon>
    </lineage>
</organism>
<proteinExistence type="predicted"/>
<dbReference type="EMBL" id="HBGK01019321">
    <property type="protein sequence ID" value="CAD9280860.1"/>
    <property type="molecule type" value="Transcribed_RNA"/>
</dbReference>
<keyword evidence="1" id="KW-1133">Transmembrane helix</keyword>